<dbReference type="Pfam" id="PF00675">
    <property type="entry name" value="Peptidase_M16"/>
    <property type="match status" value="1"/>
</dbReference>
<keyword evidence="3" id="KW-0645">Protease</keyword>
<dbReference type="InterPro" id="IPR011765">
    <property type="entry name" value="Pept_M16_N"/>
</dbReference>
<dbReference type="Pfam" id="PF05193">
    <property type="entry name" value="Peptidase_M16_C"/>
    <property type="match status" value="1"/>
</dbReference>
<keyword evidence="5" id="KW-0378">Hydrolase</keyword>
<keyword evidence="4" id="KW-0479">Metal-binding</keyword>
<evidence type="ECO:0000313" key="12">
    <source>
        <dbReference type="EMBL" id="MBC8520358.1"/>
    </source>
</evidence>
<feature type="signal peptide" evidence="9">
    <location>
        <begin position="1"/>
        <end position="30"/>
    </location>
</feature>
<comment type="similarity">
    <text evidence="2 8">Belongs to the peptidase M16 family.</text>
</comment>
<evidence type="ECO:0000256" key="3">
    <source>
        <dbReference type="ARBA" id="ARBA00022670"/>
    </source>
</evidence>
<evidence type="ECO:0000256" key="9">
    <source>
        <dbReference type="SAM" id="SignalP"/>
    </source>
</evidence>
<dbReference type="InterPro" id="IPR007863">
    <property type="entry name" value="Peptidase_M16_C"/>
</dbReference>
<evidence type="ECO:0000256" key="2">
    <source>
        <dbReference type="ARBA" id="ARBA00007261"/>
    </source>
</evidence>
<dbReference type="SUPFAM" id="SSF63411">
    <property type="entry name" value="LuxS/MPP-like metallohydrolase"/>
    <property type="match status" value="2"/>
</dbReference>
<sequence>MNLICLRKMAAGSVLFTLLAIFVVPSVGTAANVTEAMLENGMKVIVKEDHRAPVVVSQIWYKVGSSYEVDGITGISHILEHMMFKGTEKHGPNEFSKIISENGGRENAFTGRDYTAYFQRLEKSRLPISMELESDRMRNLTLPEEEFLKEREVVQEERRMRTDDKPTSLTYEQFMATAFQTSPYHHPVIGWMNDIENYNIEDLREWYAMWYAPNNATLVVAGDVVADEVIEMARKYYGHLEPSVIKPPKPRMETRQLGAREVTVRVPAEIPYLVMGFPAPTVVTAESAWEPYALEVMAYVLDGGDSARFNKRLVRGTEIATSAGVGYDPYDRLQTLFIVEGVPGKGHTVAEVKKALLTELREIKREPVTKAELDTVKAQVVAAKVFERDSVFYQAMQIGTMETIGLDWREADRYAENIRKVTAEQVMAVAEKYLDFDQMTTATLDPLPIDSETSKEKQHD</sequence>
<keyword evidence="9" id="KW-0732">Signal</keyword>
<evidence type="ECO:0000259" key="11">
    <source>
        <dbReference type="Pfam" id="PF05193"/>
    </source>
</evidence>
<evidence type="ECO:0000256" key="7">
    <source>
        <dbReference type="ARBA" id="ARBA00023049"/>
    </source>
</evidence>
<dbReference type="InterPro" id="IPR011249">
    <property type="entry name" value="Metalloenz_LuxS/M16"/>
</dbReference>
<dbReference type="Gene3D" id="3.30.830.10">
    <property type="entry name" value="Metalloenzyme, LuxS/M16 peptidase-like"/>
    <property type="match status" value="2"/>
</dbReference>
<protein>
    <submittedName>
        <fullName evidence="12">Insulinase family protein</fullName>
    </submittedName>
</protein>
<evidence type="ECO:0000256" key="5">
    <source>
        <dbReference type="ARBA" id="ARBA00022801"/>
    </source>
</evidence>
<evidence type="ECO:0000256" key="4">
    <source>
        <dbReference type="ARBA" id="ARBA00022723"/>
    </source>
</evidence>
<dbReference type="Proteomes" id="UP000654401">
    <property type="component" value="Unassembled WGS sequence"/>
</dbReference>
<dbReference type="PANTHER" id="PTHR43690:SF17">
    <property type="entry name" value="PROTEIN YHJJ"/>
    <property type="match status" value="1"/>
</dbReference>
<evidence type="ECO:0000259" key="10">
    <source>
        <dbReference type="Pfam" id="PF00675"/>
    </source>
</evidence>
<evidence type="ECO:0000313" key="13">
    <source>
        <dbReference type="Proteomes" id="UP000654401"/>
    </source>
</evidence>
<gene>
    <name evidence="12" type="ORF">H8D24_08160</name>
</gene>
<dbReference type="GO" id="GO:0004222">
    <property type="term" value="F:metalloendopeptidase activity"/>
    <property type="evidence" value="ECO:0007669"/>
    <property type="project" value="InterPro"/>
</dbReference>
<dbReference type="InterPro" id="IPR050626">
    <property type="entry name" value="Peptidase_M16"/>
</dbReference>
<feature type="domain" description="Peptidase M16 C-terminal" evidence="11">
    <location>
        <begin position="199"/>
        <end position="379"/>
    </location>
</feature>
<proteinExistence type="inferred from homology"/>
<accession>A0A8J6P1N6</accession>
<dbReference type="GO" id="GO:0046872">
    <property type="term" value="F:metal ion binding"/>
    <property type="evidence" value="ECO:0007669"/>
    <property type="project" value="UniProtKB-KW"/>
</dbReference>
<dbReference type="InterPro" id="IPR001431">
    <property type="entry name" value="Pept_M16_Zn_BS"/>
</dbReference>
<dbReference type="GO" id="GO:0006508">
    <property type="term" value="P:proteolysis"/>
    <property type="evidence" value="ECO:0007669"/>
    <property type="project" value="UniProtKB-KW"/>
</dbReference>
<dbReference type="PANTHER" id="PTHR43690">
    <property type="entry name" value="NARDILYSIN"/>
    <property type="match status" value="1"/>
</dbReference>
<comment type="cofactor">
    <cofactor evidence="1">
        <name>Zn(2+)</name>
        <dbReference type="ChEBI" id="CHEBI:29105"/>
    </cofactor>
</comment>
<name>A0A8J6P1N6_9GAMM</name>
<reference evidence="12 13" key="1">
    <citation type="submission" date="2020-08" db="EMBL/GenBank/DDBJ databases">
        <title>Bridging the membrane lipid divide: bacteria of the FCB group superphylum have the potential to synthesize archaeal ether lipids.</title>
        <authorList>
            <person name="Villanueva L."/>
            <person name="Von Meijenfeldt F.A.B."/>
            <person name="Westbye A.B."/>
            <person name="Yadav S."/>
            <person name="Hopmans E.C."/>
            <person name="Dutilh B.E."/>
            <person name="Sinninghe Damste J.S."/>
        </authorList>
    </citation>
    <scope>NUCLEOTIDE SEQUENCE [LARGE SCALE GENOMIC DNA]</scope>
    <source>
        <strain evidence="12">NIOZ-UU100</strain>
    </source>
</reference>
<dbReference type="AlphaFoldDB" id="A0A8J6P1N6"/>
<feature type="domain" description="Peptidase M16 N-terminal" evidence="10">
    <location>
        <begin position="43"/>
        <end position="189"/>
    </location>
</feature>
<evidence type="ECO:0000256" key="8">
    <source>
        <dbReference type="RuleBase" id="RU004447"/>
    </source>
</evidence>
<evidence type="ECO:0000256" key="6">
    <source>
        <dbReference type="ARBA" id="ARBA00022833"/>
    </source>
</evidence>
<keyword evidence="6" id="KW-0862">Zinc</keyword>
<dbReference type="EMBL" id="JACNFK010000039">
    <property type="protein sequence ID" value="MBC8520358.1"/>
    <property type="molecule type" value="Genomic_DNA"/>
</dbReference>
<feature type="chain" id="PRO_5035174787" evidence="9">
    <location>
        <begin position="31"/>
        <end position="460"/>
    </location>
</feature>
<dbReference type="PROSITE" id="PS00143">
    <property type="entry name" value="INSULINASE"/>
    <property type="match status" value="1"/>
</dbReference>
<organism evidence="12 13">
    <name type="scientific">Candidatus Thiopontia autotrophica</name>
    <dbReference type="NCBI Taxonomy" id="2841688"/>
    <lineage>
        <taxon>Bacteria</taxon>
        <taxon>Pseudomonadati</taxon>
        <taxon>Pseudomonadota</taxon>
        <taxon>Gammaproteobacteria</taxon>
        <taxon>Candidatus Thiopontia</taxon>
    </lineage>
</organism>
<comment type="caution">
    <text evidence="12">The sequence shown here is derived from an EMBL/GenBank/DDBJ whole genome shotgun (WGS) entry which is preliminary data.</text>
</comment>
<keyword evidence="7" id="KW-0482">Metalloprotease</keyword>
<evidence type="ECO:0000256" key="1">
    <source>
        <dbReference type="ARBA" id="ARBA00001947"/>
    </source>
</evidence>